<dbReference type="AlphaFoldDB" id="X0UWF9"/>
<accession>X0UWF9</accession>
<proteinExistence type="predicted"/>
<feature type="non-terminal residue" evidence="1">
    <location>
        <position position="64"/>
    </location>
</feature>
<reference evidence="1" key="1">
    <citation type="journal article" date="2014" name="Front. Microbiol.">
        <title>High frequency of phylogenetically diverse reductive dehalogenase-homologous genes in deep subseafloor sedimentary metagenomes.</title>
        <authorList>
            <person name="Kawai M."/>
            <person name="Futagami T."/>
            <person name="Toyoda A."/>
            <person name="Takaki Y."/>
            <person name="Nishi S."/>
            <person name="Hori S."/>
            <person name="Arai W."/>
            <person name="Tsubouchi T."/>
            <person name="Morono Y."/>
            <person name="Uchiyama I."/>
            <person name="Ito T."/>
            <person name="Fujiyama A."/>
            <person name="Inagaki F."/>
            <person name="Takami H."/>
        </authorList>
    </citation>
    <scope>NUCLEOTIDE SEQUENCE</scope>
    <source>
        <strain evidence="1">Expedition CK06-06</strain>
    </source>
</reference>
<sequence>MRDGIDLIESDPVIRRAFGLMNRAMLTQQIRYGLKLREWETDRGGIPRVATIQQPDIHNPETWP</sequence>
<evidence type="ECO:0000313" key="1">
    <source>
        <dbReference type="EMBL" id="GAF92795.1"/>
    </source>
</evidence>
<dbReference type="EMBL" id="BARS01010369">
    <property type="protein sequence ID" value="GAF92795.1"/>
    <property type="molecule type" value="Genomic_DNA"/>
</dbReference>
<protein>
    <submittedName>
        <fullName evidence="1">Uncharacterized protein</fullName>
    </submittedName>
</protein>
<gene>
    <name evidence="1" type="ORF">S01H1_19237</name>
</gene>
<organism evidence="1">
    <name type="scientific">marine sediment metagenome</name>
    <dbReference type="NCBI Taxonomy" id="412755"/>
    <lineage>
        <taxon>unclassified sequences</taxon>
        <taxon>metagenomes</taxon>
        <taxon>ecological metagenomes</taxon>
    </lineage>
</organism>
<name>X0UWF9_9ZZZZ</name>
<comment type="caution">
    <text evidence="1">The sequence shown here is derived from an EMBL/GenBank/DDBJ whole genome shotgun (WGS) entry which is preliminary data.</text>
</comment>